<accession>A0A7R9HN31</accession>
<gene>
    <name evidence="1" type="ORF">TMSB3V08_LOCUS5431</name>
</gene>
<reference evidence="1" key="1">
    <citation type="submission" date="2020-11" db="EMBL/GenBank/DDBJ databases">
        <authorList>
            <person name="Tran Van P."/>
        </authorList>
    </citation>
    <scope>NUCLEOTIDE SEQUENCE</scope>
</reference>
<dbReference type="AlphaFoldDB" id="A0A7R9HN31"/>
<name>A0A7R9HN31_9NEOP</name>
<proteinExistence type="predicted"/>
<dbReference type="EMBL" id="OB793807">
    <property type="protein sequence ID" value="CAD7428634.1"/>
    <property type="molecule type" value="Genomic_DNA"/>
</dbReference>
<organism evidence="1">
    <name type="scientific">Timema monikensis</name>
    <dbReference type="NCBI Taxonomy" id="170555"/>
    <lineage>
        <taxon>Eukaryota</taxon>
        <taxon>Metazoa</taxon>
        <taxon>Ecdysozoa</taxon>
        <taxon>Arthropoda</taxon>
        <taxon>Hexapoda</taxon>
        <taxon>Insecta</taxon>
        <taxon>Pterygota</taxon>
        <taxon>Neoptera</taxon>
        <taxon>Polyneoptera</taxon>
        <taxon>Phasmatodea</taxon>
        <taxon>Timematodea</taxon>
        <taxon>Timematoidea</taxon>
        <taxon>Timematidae</taxon>
        <taxon>Timema</taxon>
    </lineage>
</organism>
<protein>
    <submittedName>
        <fullName evidence="1">Uncharacterized protein</fullName>
    </submittedName>
</protein>
<evidence type="ECO:0000313" key="1">
    <source>
        <dbReference type="EMBL" id="CAD7428634.1"/>
    </source>
</evidence>
<sequence>MANRDPVGAEEIQIPGESTSWVDLLSQTQLIAAIRKREWVVPEDAEMSELQIALNVLPQPTADRIANSPPQNDNLTLAQLESSDNVMINDLLSSMAELHYLVSLIENSMLSEQEYLELHSPLFFSKVTQRSKLRVASTYNRSCSPVHVSVNDKVFSRNFPLSSAADRISVNLSPRWGGSWLVWTFSTPVNVLLQHSENTDQTRRAHVRLLKKVEMENKDIAGGGPSPSTSCLSSNLALGGHGDEMYEEAVIDEYHYPRSIHWGRLCFAIQKLPLGYNTPHLSSIKIYLRLQGGRDDGTKGLAWSAEEDRRSVRRDSSKEKVIYGTIKKETKRRGTHGNSRETDPNIYTGHEPYRRVEMAILWFGQRFAVDWVDGKEKVLSEVKEGFGNQINLYQDRVLNPGPQQRSPTPRPPDHPYCEFKVVLCMDPYVHV</sequence>